<dbReference type="EMBL" id="JAFDVH010000003">
    <property type="protein sequence ID" value="KAG7484799.1"/>
    <property type="molecule type" value="Genomic_DNA"/>
</dbReference>
<evidence type="ECO:0000313" key="1">
    <source>
        <dbReference type="EMBL" id="KAG7484799.1"/>
    </source>
</evidence>
<comment type="caution">
    <text evidence="1">The sequence shown here is derived from an EMBL/GenBank/DDBJ whole genome shotgun (WGS) entry which is preliminary data.</text>
</comment>
<protein>
    <submittedName>
        <fullName evidence="1">Uncharacterized protein</fullName>
    </submittedName>
</protein>
<organism evidence="1 2">
    <name type="scientific">Megalops atlanticus</name>
    <name type="common">Tarpon</name>
    <name type="synonym">Clupea gigantea</name>
    <dbReference type="NCBI Taxonomy" id="7932"/>
    <lineage>
        <taxon>Eukaryota</taxon>
        <taxon>Metazoa</taxon>
        <taxon>Chordata</taxon>
        <taxon>Craniata</taxon>
        <taxon>Vertebrata</taxon>
        <taxon>Euteleostomi</taxon>
        <taxon>Actinopterygii</taxon>
        <taxon>Neopterygii</taxon>
        <taxon>Teleostei</taxon>
        <taxon>Elopiformes</taxon>
        <taxon>Megalopidae</taxon>
        <taxon>Megalops</taxon>
    </lineage>
</organism>
<proteinExistence type="predicted"/>
<accession>A0A9D3QBS9</accession>
<sequence>MATSTNQGNPVVMLSLVHGIFFIDLAALSKVMNCNAENLVQTCNLYQTDMSIGNEHNSCLGPSAAFHGMASLYCEENPRHQTIKLHTKKLLNITFFPEYCMDRAVSFIISHVQNALHFAYF</sequence>
<name>A0A9D3QBS9_MEGAT</name>
<dbReference type="Proteomes" id="UP001046870">
    <property type="component" value="Chromosome 3"/>
</dbReference>
<evidence type="ECO:0000313" key="2">
    <source>
        <dbReference type="Proteomes" id="UP001046870"/>
    </source>
</evidence>
<keyword evidence="2" id="KW-1185">Reference proteome</keyword>
<gene>
    <name evidence="1" type="ORF">MATL_G00054160</name>
</gene>
<dbReference type="AlphaFoldDB" id="A0A9D3QBS9"/>
<reference evidence="1" key="1">
    <citation type="submission" date="2021-01" db="EMBL/GenBank/DDBJ databases">
        <authorList>
            <person name="Zahm M."/>
            <person name="Roques C."/>
            <person name="Cabau C."/>
            <person name="Klopp C."/>
            <person name="Donnadieu C."/>
            <person name="Jouanno E."/>
            <person name="Lampietro C."/>
            <person name="Louis A."/>
            <person name="Herpin A."/>
            <person name="Echchiki A."/>
            <person name="Berthelot C."/>
            <person name="Parey E."/>
            <person name="Roest-Crollius H."/>
            <person name="Braasch I."/>
            <person name="Postlethwait J."/>
            <person name="Bobe J."/>
            <person name="Montfort J."/>
            <person name="Bouchez O."/>
            <person name="Begum T."/>
            <person name="Mejri S."/>
            <person name="Adams A."/>
            <person name="Chen W.-J."/>
            <person name="Guiguen Y."/>
        </authorList>
    </citation>
    <scope>NUCLEOTIDE SEQUENCE</scope>
    <source>
        <strain evidence="1">YG-15Mar2019-1</strain>
        <tissue evidence="1">Brain</tissue>
    </source>
</reference>